<comment type="caution">
    <text evidence="2">The sequence shown here is derived from an EMBL/GenBank/DDBJ whole genome shotgun (WGS) entry which is preliminary data.</text>
</comment>
<evidence type="ECO:0000313" key="3">
    <source>
        <dbReference type="Proteomes" id="UP000636709"/>
    </source>
</evidence>
<keyword evidence="1" id="KW-0472">Membrane</keyword>
<evidence type="ECO:0000256" key="1">
    <source>
        <dbReference type="SAM" id="Phobius"/>
    </source>
</evidence>
<dbReference type="InterPro" id="IPR016024">
    <property type="entry name" value="ARM-type_fold"/>
</dbReference>
<evidence type="ECO:0000313" key="2">
    <source>
        <dbReference type="EMBL" id="KAF8668953.1"/>
    </source>
</evidence>
<gene>
    <name evidence="2" type="ORF">HU200_052164</name>
</gene>
<dbReference type="SUPFAM" id="SSF48371">
    <property type="entry name" value="ARM repeat"/>
    <property type="match status" value="1"/>
</dbReference>
<dbReference type="AlphaFoldDB" id="A0A835AR31"/>
<keyword evidence="3" id="KW-1185">Reference proteome</keyword>
<reference evidence="2" key="1">
    <citation type="submission" date="2020-07" db="EMBL/GenBank/DDBJ databases">
        <title>Genome sequence and genetic diversity analysis of an under-domesticated orphan crop, white fonio (Digitaria exilis).</title>
        <authorList>
            <person name="Bennetzen J.L."/>
            <person name="Chen S."/>
            <person name="Ma X."/>
            <person name="Wang X."/>
            <person name="Yssel A.E.J."/>
            <person name="Chaluvadi S.R."/>
            <person name="Johnson M."/>
            <person name="Gangashetty P."/>
            <person name="Hamidou F."/>
            <person name="Sanogo M.D."/>
            <person name="Zwaenepoel A."/>
            <person name="Wallace J."/>
            <person name="Van De Peer Y."/>
            <person name="Van Deynze A."/>
        </authorList>
    </citation>
    <scope>NUCLEOTIDE SEQUENCE</scope>
    <source>
        <tissue evidence="2">Leaves</tissue>
    </source>
</reference>
<dbReference type="EMBL" id="JACEFO010002273">
    <property type="protein sequence ID" value="KAF8668953.1"/>
    <property type="molecule type" value="Genomic_DNA"/>
</dbReference>
<dbReference type="PANTHER" id="PTHR33115:SF11">
    <property type="entry name" value="OS07G0654700 PROTEIN"/>
    <property type="match status" value="1"/>
</dbReference>
<dbReference type="InterPro" id="IPR011989">
    <property type="entry name" value="ARM-like"/>
</dbReference>
<feature type="transmembrane region" description="Helical" evidence="1">
    <location>
        <begin position="86"/>
        <end position="108"/>
    </location>
</feature>
<feature type="transmembrane region" description="Helical" evidence="1">
    <location>
        <begin position="37"/>
        <end position="56"/>
    </location>
</feature>
<dbReference type="OrthoDB" id="618849at2759"/>
<sequence>MPGMPVLVLALAVIALGRLLSSGLARLFRYNPLRRAISLWTPFVPILFMGLSIYYAKHFGSMAMLVPFLLLLVVALVLTISRKQVFWHPVLLNACTIATGVMVVFMMGNSDDYDEPDDYYLEKVFIFVVELCAIAVLSLGNLQIPAAIVRVVLALLRLVPHDYYGDNITKIDTSIDKNWSKINLAPSLNIFYGMVLGQGVLYSVACILEIFSFIPRRYLARRGGFGGRWGLESVNLYYAYAFEKYLHGDVLAPKNISLNNFAIDSLNSDTPKMQFTGIRIMHSLLQKHTTRRRIFLKANASTETMTRLINMLDWTSPEDTTVRLFAAKVTAELSTRIRVVTIPGTVQVVSALLGYSNNQQRKGNPLLDTNFASENVHDSILNVDENQEERLDAVPDTVSLLEFPQDRSTLHVVTTKLKSWISKCFQWISKFWSVPQDEPLTEQDLLPALGMSILNGLAGCDQGNCAEISRESGLIPKIIGFTSCRSANANTYTEAQRKQAFLRPDIPSSTDADRLLREVVGQALAMLAMDNASNCLAMLGETGHEFIEILTSMIHIDRYRCVAASLLRNICQRARPELKEPDVKELSYCLRQVLEIILAADGPELEIFIGLGSQISKIIPGDFTRELEDGHIKDRFVKRLIDTLNANMEPCVQCPGIRRVVLEQAITMMEHDSRYTNCFIDRRMEDALSIVEETATEAENYGLFLGDVGLMEAAEPLSSLVAKAKQLLDNRRS</sequence>
<feature type="transmembrane region" description="Helical" evidence="1">
    <location>
        <begin position="63"/>
        <end position="80"/>
    </location>
</feature>
<feature type="transmembrane region" description="Helical" evidence="1">
    <location>
        <begin position="120"/>
        <end position="140"/>
    </location>
</feature>
<dbReference type="PANTHER" id="PTHR33115">
    <property type="entry name" value="ARM REPEAT SUPERFAMILY PROTEIN"/>
    <property type="match status" value="1"/>
</dbReference>
<name>A0A835AR31_9POAL</name>
<keyword evidence="1" id="KW-0812">Transmembrane</keyword>
<proteinExistence type="predicted"/>
<organism evidence="2 3">
    <name type="scientific">Digitaria exilis</name>
    <dbReference type="NCBI Taxonomy" id="1010633"/>
    <lineage>
        <taxon>Eukaryota</taxon>
        <taxon>Viridiplantae</taxon>
        <taxon>Streptophyta</taxon>
        <taxon>Embryophyta</taxon>
        <taxon>Tracheophyta</taxon>
        <taxon>Spermatophyta</taxon>
        <taxon>Magnoliopsida</taxon>
        <taxon>Liliopsida</taxon>
        <taxon>Poales</taxon>
        <taxon>Poaceae</taxon>
        <taxon>PACMAD clade</taxon>
        <taxon>Panicoideae</taxon>
        <taxon>Panicodae</taxon>
        <taxon>Paniceae</taxon>
        <taxon>Anthephorinae</taxon>
        <taxon>Digitaria</taxon>
    </lineage>
</organism>
<feature type="transmembrane region" description="Helical" evidence="1">
    <location>
        <begin position="190"/>
        <end position="214"/>
    </location>
</feature>
<accession>A0A835AR31</accession>
<dbReference type="Gene3D" id="1.25.10.10">
    <property type="entry name" value="Leucine-rich Repeat Variant"/>
    <property type="match status" value="1"/>
</dbReference>
<protein>
    <submittedName>
        <fullName evidence="2">Uncharacterized protein</fullName>
    </submittedName>
</protein>
<keyword evidence="1" id="KW-1133">Transmembrane helix</keyword>
<dbReference type="Proteomes" id="UP000636709">
    <property type="component" value="Unassembled WGS sequence"/>
</dbReference>